<dbReference type="Gene3D" id="3.40.50.10140">
    <property type="entry name" value="Toll/interleukin-1 receptor homology (TIR) domain"/>
    <property type="match status" value="1"/>
</dbReference>
<dbReference type="Pfam" id="PF13676">
    <property type="entry name" value="TIR_2"/>
    <property type="match status" value="1"/>
</dbReference>
<evidence type="ECO:0000256" key="1">
    <source>
        <dbReference type="SAM" id="MobiDB-lite"/>
    </source>
</evidence>
<evidence type="ECO:0000259" key="2">
    <source>
        <dbReference type="PROSITE" id="PS50104"/>
    </source>
</evidence>
<gene>
    <name evidence="3" type="ORF">JY651_09655</name>
</gene>
<dbReference type="InterPro" id="IPR035897">
    <property type="entry name" value="Toll_tir_struct_dom_sf"/>
</dbReference>
<dbReference type="SMART" id="SM00255">
    <property type="entry name" value="TIR"/>
    <property type="match status" value="1"/>
</dbReference>
<dbReference type="PROSITE" id="PS50104">
    <property type="entry name" value="TIR"/>
    <property type="match status" value="1"/>
</dbReference>
<evidence type="ECO:0000313" key="4">
    <source>
        <dbReference type="Proteomes" id="UP000662747"/>
    </source>
</evidence>
<feature type="compositionally biased region" description="Low complexity" evidence="1">
    <location>
        <begin position="149"/>
        <end position="162"/>
    </location>
</feature>
<evidence type="ECO:0000313" key="3">
    <source>
        <dbReference type="EMBL" id="QSQ25168.1"/>
    </source>
</evidence>
<organism evidence="3 4">
    <name type="scientific">Pyxidicoccus parkwayensis</name>
    <dbReference type="NCBI Taxonomy" id="2813578"/>
    <lineage>
        <taxon>Bacteria</taxon>
        <taxon>Pseudomonadati</taxon>
        <taxon>Myxococcota</taxon>
        <taxon>Myxococcia</taxon>
        <taxon>Myxococcales</taxon>
        <taxon>Cystobacterineae</taxon>
        <taxon>Myxococcaceae</taxon>
        <taxon>Pyxidicoccus</taxon>
    </lineage>
</organism>
<name>A0ABX7P3W4_9BACT</name>
<reference evidence="3 4" key="1">
    <citation type="submission" date="2021-02" db="EMBL/GenBank/DDBJ databases">
        <title>De Novo genome assembly of isolated myxobacteria.</title>
        <authorList>
            <person name="Stevens D.C."/>
        </authorList>
    </citation>
    <scope>NUCLEOTIDE SEQUENCE [LARGE SCALE GENOMIC DNA]</scope>
    <source>
        <strain evidence="4">SCPEA02</strain>
    </source>
</reference>
<proteinExistence type="predicted"/>
<sequence length="325" mass="36376">MKDFFISYTGTDRNWAEWIAWELEEAGFTVVVQAWDFRPGSNFVLAMHQAAQQCRRTLLVLTDAFTRSDFASTEWAAGFATDPAGLQQKVVPVRVEPCEPPGLLKAITYIDLVGKDDKGEARRVLLEGLKEQRAKPMTPPPFPGKAHPRSGSSPPSFPGAARQQAPAATPYIPKLSRKATDLEVQRFTKGGFEVIRQHFAQWLEDLRQSNARLETELQKVDETKFIAQVYVDGELRCQAKIWLSSGLGRQQQIAYYEGRGFDIGQDSTYNDVLAAQDSPEGLHLRALMHAAATHVTGGRPLNPERMTAEEAAAYLWQRFLWRLGG</sequence>
<feature type="domain" description="TIR" evidence="2">
    <location>
        <begin position="1"/>
        <end position="129"/>
    </location>
</feature>
<keyword evidence="4" id="KW-1185">Reference proteome</keyword>
<dbReference type="InterPro" id="IPR000157">
    <property type="entry name" value="TIR_dom"/>
</dbReference>
<dbReference type="EMBL" id="CP071090">
    <property type="protein sequence ID" value="QSQ25168.1"/>
    <property type="molecule type" value="Genomic_DNA"/>
</dbReference>
<dbReference type="Proteomes" id="UP000662747">
    <property type="component" value="Chromosome"/>
</dbReference>
<dbReference type="SUPFAM" id="SSF52200">
    <property type="entry name" value="Toll/Interleukin receptor TIR domain"/>
    <property type="match status" value="1"/>
</dbReference>
<protein>
    <submittedName>
        <fullName evidence="3">TIR domain-containing protein</fullName>
    </submittedName>
</protein>
<feature type="region of interest" description="Disordered" evidence="1">
    <location>
        <begin position="130"/>
        <end position="172"/>
    </location>
</feature>
<dbReference type="RefSeq" id="WP_206726725.1">
    <property type="nucleotide sequence ID" value="NZ_CP071090.1"/>
</dbReference>
<accession>A0ABX7P3W4</accession>